<evidence type="ECO:0000256" key="4">
    <source>
        <dbReference type="ARBA" id="ARBA00022827"/>
    </source>
</evidence>
<evidence type="ECO:0000256" key="6">
    <source>
        <dbReference type="RuleBase" id="RU362125"/>
    </source>
</evidence>
<keyword evidence="3 6" id="KW-0285">Flavoprotein</keyword>
<dbReference type="Proteomes" id="UP000503011">
    <property type="component" value="Chromosome"/>
</dbReference>
<evidence type="ECO:0000256" key="5">
    <source>
        <dbReference type="ARBA" id="ARBA00023002"/>
    </source>
</evidence>
<protein>
    <submittedName>
        <fullName evidence="10">Acyl-CoA dehydrogenase</fullName>
    </submittedName>
</protein>
<dbReference type="Pfam" id="PF00441">
    <property type="entry name" value="Acyl-CoA_dh_1"/>
    <property type="match status" value="1"/>
</dbReference>
<evidence type="ECO:0000313" key="10">
    <source>
        <dbReference type="EMBL" id="BCB88581.1"/>
    </source>
</evidence>
<dbReference type="InterPro" id="IPR036250">
    <property type="entry name" value="AcylCo_DH-like_C"/>
</dbReference>
<dbReference type="EMBL" id="AP022871">
    <property type="protein sequence ID" value="BCB88581.1"/>
    <property type="molecule type" value="Genomic_DNA"/>
</dbReference>
<dbReference type="AlphaFoldDB" id="A0A6F8YRW9"/>
<sequence>MNIGFTAEEEQFAAQIRAWLRDNLTGEFAHLIGKGGSQNDEFYEDRLRWERLLYDGGWTGLGWPQEYGGRPATVNQRVIFEYEYAQSGAPYRVGFQGTNLLGPLLLAFANEQQKHRFIPRILSSEDVWAQGFSEPGAGSDLASLSTRAVQEGDRWIINGQKIWTSHAHQSNWIYLLCRTEPDAAKHKGLTLLLVPLDQPGVEVRPIMNIFQGDEFNEVFFTDAVTTDDLRVGERGQGWQIAMTTLEFERGTAVLAYQMQFENEFQAALTLAKDRGLDHDPVMRDRLAESYAELQVMRYNNLRTLTRLMRRGKLGSETSLAKLFWPGWHQSLTELTMDLLGPDGEVVGAHYSLDPFARNFLLSRAESIYGGTHQIHLNIVSERVLGMPREPR</sequence>
<dbReference type="InterPro" id="IPR046373">
    <property type="entry name" value="Acyl-CoA_Oxase/DH_mid-dom_sf"/>
</dbReference>
<keyword evidence="11" id="KW-1185">Reference proteome</keyword>
<dbReference type="FunFam" id="2.40.110.10:FF:000011">
    <property type="entry name" value="Acyl-CoA dehydrogenase FadE34"/>
    <property type="match status" value="1"/>
</dbReference>
<proteinExistence type="inferred from homology"/>
<dbReference type="GO" id="GO:0016627">
    <property type="term" value="F:oxidoreductase activity, acting on the CH-CH group of donors"/>
    <property type="evidence" value="ECO:0007669"/>
    <property type="project" value="InterPro"/>
</dbReference>
<dbReference type="InterPro" id="IPR009100">
    <property type="entry name" value="AcylCoA_DH/oxidase_NM_dom_sf"/>
</dbReference>
<reference evidence="10 11" key="1">
    <citation type="submission" date="2020-03" db="EMBL/GenBank/DDBJ databases">
        <title>Whole genome shotgun sequence of Phytohabitans suffuscus NBRC 105367.</title>
        <authorList>
            <person name="Komaki H."/>
            <person name="Tamura T."/>
        </authorList>
    </citation>
    <scope>NUCLEOTIDE SEQUENCE [LARGE SCALE GENOMIC DNA]</scope>
    <source>
        <strain evidence="10 11">NBRC 105367</strain>
    </source>
</reference>
<name>A0A6F8YRW9_9ACTN</name>
<dbReference type="Gene3D" id="2.40.110.10">
    <property type="entry name" value="Butyryl-CoA Dehydrogenase, subunit A, domain 2"/>
    <property type="match status" value="1"/>
</dbReference>
<keyword evidence="5 6" id="KW-0560">Oxidoreductase</keyword>
<comment type="similarity">
    <text evidence="2 6">Belongs to the acyl-CoA dehydrogenase family.</text>
</comment>
<gene>
    <name evidence="10" type="ORF">Psuf_058940</name>
</gene>
<dbReference type="SUPFAM" id="SSF47203">
    <property type="entry name" value="Acyl-CoA dehydrogenase C-terminal domain-like"/>
    <property type="match status" value="1"/>
</dbReference>
<dbReference type="RefSeq" id="WP_173160075.1">
    <property type="nucleotide sequence ID" value="NZ_AP022871.1"/>
</dbReference>
<evidence type="ECO:0000259" key="8">
    <source>
        <dbReference type="Pfam" id="PF02770"/>
    </source>
</evidence>
<dbReference type="Gene3D" id="1.20.140.10">
    <property type="entry name" value="Butyryl-CoA Dehydrogenase, subunit A, domain 3"/>
    <property type="match status" value="1"/>
</dbReference>
<dbReference type="InterPro" id="IPR006091">
    <property type="entry name" value="Acyl-CoA_Oxase/DH_mid-dom"/>
</dbReference>
<dbReference type="KEGG" id="psuu:Psuf_058940"/>
<dbReference type="InterPro" id="IPR013786">
    <property type="entry name" value="AcylCoA_DH/ox_N"/>
</dbReference>
<organism evidence="10 11">
    <name type="scientific">Phytohabitans suffuscus</name>
    <dbReference type="NCBI Taxonomy" id="624315"/>
    <lineage>
        <taxon>Bacteria</taxon>
        <taxon>Bacillati</taxon>
        <taxon>Actinomycetota</taxon>
        <taxon>Actinomycetes</taxon>
        <taxon>Micromonosporales</taxon>
        <taxon>Micromonosporaceae</taxon>
    </lineage>
</organism>
<dbReference type="SUPFAM" id="SSF56645">
    <property type="entry name" value="Acyl-CoA dehydrogenase NM domain-like"/>
    <property type="match status" value="1"/>
</dbReference>
<feature type="domain" description="Acyl-CoA dehydrogenase/oxidase N-terminal" evidence="9">
    <location>
        <begin position="6"/>
        <end position="125"/>
    </location>
</feature>
<dbReference type="InterPro" id="IPR052161">
    <property type="entry name" value="Mycobact_Acyl-CoA_DH"/>
</dbReference>
<dbReference type="InterPro" id="IPR009075">
    <property type="entry name" value="AcylCo_DH/oxidase_C"/>
</dbReference>
<dbReference type="PANTHER" id="PTHR43292:SF3">
    <property type="entry name" value="ACYL-COA DEHYDROGENASE FADE29"/>
    <property type="match status" value="1"/>
</dbReference>
<dbReference type="Pfam" id="PF02770">
    <property type="entry name" value="Acyl-CoA_dh_M"/>
    <property type="match status" value="1"/>
</dbReference>
<evidence type="ECO:0000259" key="9">
    <source>
        <dbReference type="Pfam" id="PF02771"/>
    </source>
</evidence>
<evidence type="ECO:0000259" key="7">
    <source>
        <dbReference type="Pfam" id="PF00441"/>
    </source>
</evidence>
<evidence type="ECO:0000256" key="3">
    <source>
        <dbReference type="ARBA" id="ARBA00022630"/>
    </source>
</evidence>
<dbReference type="GO" id="GO:0050660">
    <property type="term" value="F:flavin adenine dinucleotide binding"/>
    <property type="evidence" value="ECO:0007669"/>
    <property type="project" value="InterPro"/>
</dbReference>
<dbReference type="Gene3D" id="1.10.540.10">
    <property type="entry name" value="Acyl-CoA dehydrogenase/oxidase, N-terminal domain"/>
    <property type="match status" value="1"/>
</dbReference>
<evidence type="ECO:0000313" key="11">
    <source>
        <dbReference type="Proteomes" id="UP000503011"/>
    </source>
</evidence>
<evidence type="ECO:0000256" key="2">
    <source>
        <dbReference type="ARBA" id="ARBA00009347"/>
    </source>
</evidence>
<evidence type="ECO:0000256" key="1">
    <source>
        <dbReference type="ARBA" id="ARBA00001974"/>
    </source>
</evidence>
<reference evidence="10 11" key="2">
    <citation type="submission" date="2020-03" db="EMBL/GenBank/DDBJ databases">
        <authorList>
            <person name="Ichikawa N."/>
            <person name="Kimura A."/>
            <person name="Kitahashi Y."/>
            <person name="Uohara A."/>
        </authorList>
    </citation>
    <scope>NUCLEOTIDE SEQUENCE [LARGE SCALE GENOMIC DNA]</scope>
    <source>
        <strain evidence="10 11">NBRC 105367</strain>
    </source>
</reference>
<dbReference type="InterPro" id="IPR037069">
    <property type="entry name" value="AcylCoA_DH/ox_N_sf"/>
</dbReference>
<dbReference type="Pfam" id="PF02771">
    <property type="entry name" value="Acyl-CoA_dh_N"/>
    <property type="match status" value="1"/>
</dbReference>
<keyword evidence="4 6" id="KW-0274">FAD</keyword>
<dbReference type="PANTHER" id="PTHR43292">
    <property type="entry name" value="ACYL-COA DEHYDROGENASE"/>
    <property type="match status" value="1"/>
</dbReference>
<feature type="domain" description="Acyl-CoA oxidase/dehydrogenase middle" evidence="8">
    <location>
        <begin position="129"/>
        <end position="222"/>
    </location>
</feature>
<accession>A0A6F8YRW9</accession>
<feature type="domain" description="Acyl-CoA dehydrogenase/oxidase C-terminal" evidence="7">
    <location>
        <begin position="235"/>
        <end position="384"/>
    </location>
</feature>
<comment type="cofactor">
    <cofactor evidence="1 6">
        <name>FAD</name>
        <dbReference type="ChEBI" id="CHEBI:57692"/>
    </cofactor>
</comment>
<dbReference type="GO" id="GO:0005886">
    <property type="term" value="C:plasma membrane"/>
    <property type="evidence" value="ECO:0007669"/>
    <property type="project" value="TreeGrafter"/>
</dbReference>